<dbReference type="Pfam" id="PF00075">
    <property type="entry name" value="RNase_H"/>
    <property type="match status" value="1"/>
</dbReference>
<sequence>MKHPDRRKADTIINNERRRVGRAVNYLMTEGYWTERQHEMGLLTPGLKMEDGIVTVNTLQSISGIIDHVFEDETVDVYTDGSFAWPELSQCGEDTGGFGFLVKDVRGHAIMWGGGITPRPLANSGEYEFAAVQAALASLPENCRVRVHTDLSTIVRMMAEPGQRQHCLSHVVSLHRNVEFIKVKAHASSLDNNVVDEVARRFRTAHDDMRSVLKSRMDGYQARRA</sequence>
<evidence type="ECO:0000313" key="3">
    <source>
        <dbReference type="Proteomes" id="UP000075573"/>
    </source>
</evidence>
<name>A0A149QRR2_9PROT</name>
<proteinExistence type="predicted"/>
<dbReference type="EMBL" id="LHZB01000118">
    <property type="protein sequence ID" value="KXV00018.1"/>
    <property type="molecule type" value="Genomic_DNA"/>
</dbReference>
<dbReference type="InterPro" id="IPR036397">
    <property type="entry name" value="RNaseH_sf"/>
</dbReference>
<evidence type="ECO:0000259" key="1">
    <source>
        <dbReference type="PROSITE" id="PS50879"/>
    </source>
</evidence>
<dbReference type="SUPFAM" id="SSF53098">
    <property type="entry name" value="Ribonuclease H-like"/>
    <property type="match status" value="1"/>
</dbReference>
<dbReference type="AlphaFoldDB" id="A0A149QRR2"/>
<comment type="caution">
    <text evidence="2">The sequence shown here is derived from an EMBL/GenBank/DDBJ whole genome shotgun (WGS) entry which is preliminary data.</text>
</comment>
<dbReference type="PATRIC" id="fig|442.7.peg.3286"/>
<dbReference type="PROSITE" id="PS50879">
    <property type="entry name" value="RNASE_H_1"/>
    <property type="match status" value="1"/>
</dbReference>
<accession>A0A149QRR2</accession>
<dbReference type="Gene3D" id="3.30.420.10">
    <property type="entry name" value="Ribonuclease H-like superfamily/Ribonuclease H"/>
    <property type="match status" value="1"/>
</dbReference>
<dbReference type="Proteomes" id="UP000075573">
    <property type="component" value="Unassembled WGS sequence"/>
</dbReference>
<dbReference type="RefSeq" id="WP_062497273.1">
    <property type="nucleotide sequence ID" value="NZ_LHZB01000118.1"/>
</dbReference>
<dbReference type="GO" id="GO:0003676">
    <property type="term" value="F:nucleic acid binding"/>
    <property type="evidence" value="ECO:0007669"/>
    <property type="project" value="InterPro"/>
</dbReference>
<evidence type="ECO:0000313" key="2">
    <source>
        <dbReference type="EMBL" id="KXV00018.1"/>
    </source>
</evidence>
<organism evidence="2 3">
    <name type="scientific">Gluconobacter potus</name>
    <dbReference type="NCBI Taxonomy" id="2724927"/>
    <lineage>
        <taxon>Bacteria</taxon>
        <taxon>Pseudomonadati</taxon>
        <taxon>Pseudomonadota</taxon>
        <taxon>Alphaproteobacteria</taxon>
        <taxon>Acetobacterales</taxon>
        <taxon>Acetobacteraceae</taxon>
        <taxon>Gluconobacter</taxon>
    </lineage>
</organism>
<dbReference type="InterPro" id="IPR002156">
    <property type="entry name" value="RNaseH_domain"/>
</dbReference>
<feature type="domain" description="RNase H type-1" evidence="1">
    <location>
        <begin position="71"/>
        <end position="204"/>
    </location>
</feature>
<protein>
    <recommendedName>
        <fullName evidence="1">RNase H type-1 domain-containing protein</fullName>
    </recommendedName>
</protein>
<dbReference type="GO" id="GO:0004523">
    <property type="term" value="F:RNA-DNA hybrid ribonuclease activity"/>
    <property type="evidence" value="ECO:0007669"/>
    <property type="project" value="InterPro"/>
</dbReference>
<dbReference type="InterPro" id="IPR012337">
    <property type="entry name" value="RNaseH-like_sf"/>
</dbReference>
<reference evidence="2 3" key="1">
    <citation type="submission" date="2015-06" db="EMBL/GenBank/DDBJ databases">
        <title>Improved classification and identification of acetic acid bacteria using matrix-assisted laser desorption/ionization time-of-flight mass spectrometry; Gluconobacter nephelii and Gluconobacter uchimurae are later heterotypic synonyms of Gluconobacter japonicus and Gluconobacter oxydans, respectively.</title>
        <authorList>
            <person name="Li L."/>
            <person name="Cleenwerck I."/>
            <person name="De Vuyst L."/>
            <person name="Vandamme P."/>
        </authorList>
    </citation>
    <scope>NUCLEOTIDE SEQUENCE [LARGE SCALE GENOMIC DNA]</scope>
    <source>
        <strain evidence="2 3">LMG 1764</strain>
    </source>
</reference>
<gene>
    <name evidence="2" type="ORF">AD929_12330</name>
</gene>